<dbReference type="NCBIfam" id="TIGR00756">
    <property type="entry name" value="PPR"/>
    <property type="match status" value="3"/>
</dbReference>
<accession>A0A0K9NQ30</accession>
<dbReference type="InterPro" id="IPR002885">
    <property type="entry name" value="PPR_rpt"/>
</dbReference>
<dbReference type="InterPro" id="IPR011990">
    <property type="entry name" value="TPR-like_helical_dom_sf"/>
</dbReference>
<gene>
    <name evidence="4" type="ORF">ZOSMA_74G00490</name>
</gene>
<name>A0A0K9NQ30_ZOSMR</name>
<reference evidence="5" key="1">
    <citation type="journal article" date="2016" name="Nature">
        <title>The genome of the seagrass Zostera marina reveals angiosperm adaptation to the sea.</title>
        <authorList>
            <person name="Olsen J.L."/>
            <person name="Rouze P."/>
            <person name="Verhelst B."/>
            <person name="Lin Y.-C."/>
            <person name="Bayer T."/>
            <person name="Collen J."/>
            <person name="Dattolo E."/>
            <person name="De Paoli E."/>
            <person name="Dittami S."/>
            <person name="Maumus F."/>
            <person name="Michel G."/>
            <person name="Kersting A."/>
            <person name="Lauritano C."/>
            <person name="Lohaus R."/>
            <person name="Toepel M."/>
            <person name="Tonon T."/>
            <person name="Vanneste K."/>
            <person name="Amirebrahimi M."/>
            <person name="Brakel J."/>
            <person name="Bostroem C."/>
            <person name="Chovatia M."/>
            <person name="Grimwood J."/>
            <person name="Jenkins J.W."/>
            <person name="Jueterbock A."/>
            <person name="Mraz A."/>
            <person name="Stam W.T."/>
            <person name="Tice H."/>
            <person name="Bornberg-Bauer E."/>
            <person name="Green P.J."/>
            <person name="Pearson G.A."/>
            <person name="Procaccini G."/>
            <person name="Duarte C.M."/>
            <person name="Schmutz J."/>
            <person name="Reusch T.B.H."/>
            <person name="Van de Peer Y."/>
        </authorList>
    </citation>
    <scope>NUCLEOTIDE SEQUENCE [LARGE SCALE GENOMIC DNA]</scope>
    <source>
        <strain evidence="5">cv. Finnish</strain>
    </source>
</reference>
<dbReference type="Pfam" id="PF14432">
    <property type="entry name" value="DYW_deaminase"/>
    <property type="match status" value="1"/>
</dbReference>
<keyword evidence="1" id="KW-0677">Repeat</keyword>
<dbReference type="STRING" id="29655.A0A0K9NQ30"/>
<dbReference type="GO" id="GO:0008270">
    <property type="term" value="F:zinc ion binding"/>
    <property type="evidence" value="ECO:0007669"/>
    <property type="project" value="InterPro"/>
</dbReference>
<dbReference type="OrthoDB" id="1850776at2759"/>
<dbReference type="Gene3D" id="1.25.40.10">
    <property type="entry name" value="Tetratricopeptide repeat domain"/>
    <property type="match status" value="4"/>
</dbReference>
<dbReference type="PANTHER" id="PTHR47926">
    <property type="entry name" value="PENTATRICOPEPTIDE REPEAT-CONTAINING PROTEIN"/>
    <property type="match status" value="1"/>
</dbReference>
<evidence type="ECO:0000313" key="4">
    <source>
        <dbReference type="EMBL" id="KMZ58708.1"/>
    </source>
</evidence>
<dbReference type="FunFam" id="1.25.40.10:FF:001093">
    <property type="entry name" value="Pentatricopeptide repeat-containing protein At2g34400"/>
    <property type="match status" value="1"/>
</dbReference>
<dbReference type="SUPFAM" id="SSF48452">
    <property type="entry name" value="TPR-like"/>
    <property type="match status" value="1"/>
</dbReference>
<protein>
    <submittedName>
        <fullName evidence="4">Pentatricopeptide repeat-containing protein</fullName>
    </submittedName>
</protein>
<evidence type="ECO:0000256" key="2">
    <source>
        <dbReference type="PROSITE-ProRule" id="PRU00708"/>
    </source>
</evidence>
<evidence type="ECO:0000256" key="1">
    <source>
        <dbReference type="ARBA" id="ARBA00022737"/>
    </source>
</evidence>
<dbReference type="OMA" id="HLINCYV"/>
<proteinExistence type="predicted"/>
<dbReference type="Pfam" id="PF20431">
    <property type="entry name" value="E_motif"/>
    <property type="match status" value="1"/>
</dbReference>
<dbReference type="PROSITE" id="PS51375">
    <property type="entry name" value="PPR"/>
    <property type="match status" value="3"/>
</dbReference>
<dbReference type="PANTHER" id="PTHR47926:SF368">
    <property type="entry name" value="TETRATRICOPEPTIDE REPEAT-LIKE SUPERFAMILY PROTEIN"/>
    <property type="match status" value="1"/>
</dbReference>
<dbReference type="EMBL" id="LFYR01001898">
    <property type="protein sequence ID" value="KMZ58708.1"/>
    <property type="molecule type" value="Genomic_DNA"/>
</dbReference>
<feature type="repeat" description="PPR" evidence="2">
    <location>
        <begin position="191"/>
        <end position="226"/>
    </location>
</feature>
<dbReference type="InterPro" id="IPR046848">
    <property type="entry name" value="E_motif"/>
</dbReference>
<sequence>MVCLRIQSLSTTTISLCHHAPVSSALNFLIPRLQDLHDHRSVSSAHSRILRYGKSSDTIIGNHLLNAYIRCHQTEDAEKLFDEMQNSWNVVTWTSLMVCFVDAGREGRCLSLFARMRSDVIFLPNSFSLSTVINACALLADEATGRGIHGLVEILGFRLDVVVSTSLIHLYAKLNRVEDAGLVFDEMTVRNVVTWGSIISAYTQNGKANLALHLFGEFLRLKSSHPNHFMFSSAVNASASLGRLGIGKCLHATVIRHGHDGNDVIAGAIVDMYGKCGCIEQSTYVFQRIARPSVIPYTSMIVSAAKYGQAQFAVRIFNEMIVNGVKPNEVTFLGVLHACSHAGLVDKGLQYLRTMENDHGVSPCSKHYICAIDMLGRAGRLEEAYNLSKDFHAADNDALLLWTTLFSNSRMHGRLDLATEARSNIMKLSIRNPNDVAGAYVILSNAYATAGNCDGAMGIRHEMRRRRVRKDPGCSWVEIKNAAYVFYPGNLSPAGERETEVLELMKWVGSKMRDMGYESGGLSGLSNFVDEEETREMMIGMHSERIALAFGLVLAPNKGVIIRVMKNLRICLDCHEAFKLISVILDRTFVVRDLNRFHHFSHGICTCRDYW</sequence>
<keyword evidence="5" id="KW-1185">Reference proteome</keyword>
<dbReference type="GO" id="GO:0003723">
    <property type="term" value="F:RNA binding"/>
    <property type="evidence" value="ECO:0007669"/>
    <property type="project" value="InterPro"/>
</dbReference>
<evidence type="ECO:0000259" key="3">
    <source>
        <dbReference type="Pfam" id="PF14432"/>
    </source>
</evidence>
<dbReference type="AlphaFoldDB" id="A0A0K9NQ30"/>
<dbReference type="GO" id="GO:0009451">
    <property type="term" value="P:RNA modification"/>
    <property type="evidence" value="ECO:0007669"/>
    <property type="project" value="InterPro"/>
</dbReference>
<feature type="domain" description="DYW" evidence="3">
    <location>
        <begin position="526"/>
        <end position="611"/>
    </location>
</feature>
<feature type="repeat" description="PPR" evidence="2">
    <location>
        <begin position="293"/>
        <end position="327"/>
    </location>
</feature>
<organism evidence="4 5">
    <name type="scientific">Zostera marina</name>
    <name type="common">Eelgrass</name>
    <dbReference type="NCBI Taxonomy" id="29655"/>
    <lineage>
        <taxon>Eukaryota</taxon>
        <taxon>Viridiplantae</taxon>
        <taxon>Streptophyta</taxon>
        <taxon>Embryophyta</taxon>
        <taxon>Tracheophyta</taxon>
        <taxon>Spermatophyta</taxon>
        <taxon>Magnoliopsida</taxon>
        <taxon>Liliopsida</taxon>
        <taxon>Zosteraceae</taxon>
        <taxon>Zostera</taxon>
    </lineage>
</organism>
<dbReference type="Pfam" id="PF13041">
    <property type="entry name" value="PPR_2"/>
    <property type="match status" value="1"/>
</dbReference>
<comment type="caution">
    <text evidence="4">The sequence shown here is derived from an EMBL/GenBank/DDBJ whole genome shotgun (WGS) entry which is preliminary data.</text>
</comment>
<dbReference type="InterPro" id="IPR046960">
    <property type="entry name" value="PPR_At4g14850-like_plant"/>
</dbReference>
<feature type="repeat" description="PPR" evidence="2">
    <location>
        <begin position="57"/>
        <end position="87"/>
    </location>
</feature>
<dbReference type="Pfam" id="PF01535">
    <property type="entry name" value="PPR"/>
    <property type="match status" value="4"/>
</dbReference>
<evidence type="ECO:0000313" key="5">
    <source>
        <dbReference type="Proteomes" id="UP000036987"/>
    </source>
</evidence>
<dbReference type="InterPro" id="IPR032867">
    <property type="entry name" value="DYW_dom"/>
</dbReference>
<dbReference type="Proteomes" id="UP000036987">
    <property type="component" value="Unassembled WGS sequence"/>
</dbReference>